<comment type="similarity">
    <text evidence="1">Belongs to the Gfo/Idh/MocA family.</text>
</comment>
<sequence>MGTLAQCTLRFARNNVEKVMSKVKTINIALIGYGFVGKTFHAPLIQSVDGLKLAVVSSRDEEKVKRYLPDVQVVATPEEAIQHPDVDLVVIASPNATHAPLATLALNSGKHVVVDKPFTLDMQEARDLIALAQEKQRLLSVFHNRRWDSDFLGIKQVIEQGTLGRVKHLESHIDRFRPEVRVRWREQNVPGSGLWFDLGPHLIDQTLQLFGLPQSVQGNIATLRDGAEINDWAHVVLDYPQHKVILHCSMLVAGGTARFTVHGDKGSVVKARIDQQEAQLLAGVIPGSEAWGEDSDSMVFFGANGEPQTVTTPKGDQRQYYINVRDALLGKITNPVHPVEALAVMAVLEAAVKSSETGTTQALELTPEERAQLQ</sequence>
<dbReference type="GO" id="GO:0016491">
    <property type="term" value="F:oxidoreductase activity"/>
    <property type="evidence" value="ECO:0007669"/>
    <property type="project" value="UniProtKB-KW"/>
</dbReference>
<dbReference type="Proteomes" id="UP000007838">
    <property type="component" value="Chromosome"/>
</dbReference>
<dbReference type="Gene3D" id="3.30.360.10">
    <property type="entry name" value="Dihydrodipicolinate Reductase, domain 2"/>
    <property type="match status" value="1"/>
</dbReference>
<reference evidence="5 6" key="1">
    <citation type="journal article" date="2011" name="Stand. Genomic Sci.">
        <title>Complete genome of the onion pathogen Enterobacter cloacae EcWSU1.</title>
        <authorList>
            <person name="Humann J.L."/>
            <person name="Wildung M."/>
            <person name="Cheng C.H."/>
            <person name="Lee T."/>
            <person name="Stewart J.E."/>
            <person name="Drew J.C."/>
            <person name="Triplett E.W."/>
            <person name="Main D."/>
            <person name="Schroeder B.K."/>
        </authorList>
    </citation>
    <scope>NUCLEOTIDE SEQUENCE [LARGE SCALE GENOMIC DNA]</scope>
    <source>
        <strain evidence="5 6">EcWSU1</strain>
    </source>
</reference>
<evidence type="ECO:0000259" key="4">
    <source>
        <dbReference type="Pfam" id="PF02894"/>
    </source>
</evidence>
<dbReference type="EMBL" id="CP002886">
    <property type="protein sequence ID" value="AEW73545.1"/>
    <property type="molecule type" value="Genomic_DNA"/>
</dbReference>
<gene>
    <name evidence="5" type="primary">ydgJ</name>
    <name evidence="5" type="ORF">EcWSU1_02108</name>
</gene>
<accession>G8LNS9</accession>
<evidence type="ECO:0000313" key="6">
    <source>
        <dbReference type="Proteomes" id="UP000007838"/>
    </source>
</evidence>
<dbReference type="InterPro" id="IPR036291">
    <property type="entry name" value="NAD(P)-bd_dom_sf"/>
</dbReference>
<dbReference type="SUPFAM" id="SSF51735">
    <property type="entry name" value="NAD(P)-binding Rossmann-fold domains"/>
    <property type="match status" value="1"/>
</dbReference>
<evidence type="ECO:0000313" key="5">
    <source>
        <dbReference type="EMBL" id="AEW73545.1"/>
    </source>
</evidence>
<dbReference type="GO" id="GO:0000166">
    <property type="term" value="F:nucleotide binding"/>
    <property type="evidence" value="ECO:0007669"/>
    <property type="project" value="InterPro"/>
</dbReference>
<dbReference type="AlphaFoldDB" id="G8LNS9"/>
<dbReference type="InterPro" id="IPR000683">
    <property type="entry name" value="Gfo/Idh/MocA-like_OxRdtase_N"/>
</dbReference>
<dbReference type="InterPro" id="IPR004104">
    <property type="entry name" value="Gfo/Idh/MocA-like_OxRdtase_C"/>
</dbReference>
<dbReference type="Pfam" id="PF01408">
    <property type="entry name" value="GFO_IDH_MocA"/>
    <property type="match status" value="1"/>
</dbReference>
<feature type="domain" description="Gfo/Idh/MocA-like oxidoreductase C-terminal" evidence="4">
    <location>
        <begin position="155"/>
        <end position="360"/>
    </location>
</feature>
<keyword evidence="2" id="KW-0560">Oxidoreductase</keyword>
<protein>
    <submittedName>
        <fullName evidence="5">YdgJ</fullName>
    </submittedName>
</protein>
<proteinExistence type="inferred from homology"/>
<dbReference type="InterPro" id="IPR051317">
    <property type="entry name" value="Gfo/Idh/MocA_oxidoreduct"/>
</dbReference>
<dbReference type="HOGENOM" id="CLU_023194_19_1_6"/>
<dbReference type="PANTHER" id="PTHR43708:SF5">
    <property type="entry name" value="CONSERVED EXPRESSED OXIDOREDUCTASE (EUROFUNG)-RELATED"/>
    <property type="match status" value="1"/>
</dbReference>
<evidence type="ECO:0000256" key="1">
    <source>
        <dbReference type="ARBA" id="ARBA00010928"/>
    </source>
</evidence>
<dbReference type="PANTHER" id="PTHR43708">
    <property type="entry name" value="CONSERVED EXPRESSED OXIDOREDUCTASE (EUROFUNG)"/>
    <property type="match status" value="1"/>
</dbReference>
<dbReference type="KEGG" id="eec:EcWSU1_02108"/>
<name>G8LNS9_9ENTR</name>
<evidence type="ECO:0000256" key="2">
    <source>
        <dbReference type="ARBA" id="ARBA00023002"/>
    </source>
</evidence>
<evidence type="ECO:0000259" key="3">
    <source>
        <dbReference type="Pfam" id="PF01408"/>
    </source>
</evidence>
<feature type="domain" description="Gfo/Idh/MocA-like oxidoreductase N-terminal" evidence="3">
    <location>
        <begin position="26"/>
        <end position="143"/>
    </location>
</feature>
<dbReference type="NCBIfam" id="NF008607">
    <property type="entry name" value="PRK11579.1"/>
    <property type="match status" value="1"/>
</dbReference>
<dbReference type="eggNOG" id="COG0673">
    <property type="taxonomic scope" value="Bacteria"/>
</dbReference>
<dbReference type="Gene3D" id="3.40.50.720">
    <property type="entry name" value="NAD(P)-binding Rossmann-like Domain"/>
    <property type="match status" value="1"/>
</dbReference>
<organism evidence="5 6">
    <name type="scientific">Enterobacter ludwigii</name>
    <dbReference type="NCBI Taxonomy" id="299767"/>
    <lineage>
        <taxon>Bacteria</taxon>
        <taxon>Pseudomonadati</taxon>
        <taxon>Pseudomonadota</taxon>
        <taxon>Gammaproteobacteria</taxon>
        <taxon>Enterobacterales</taxon>
        <taxon>Enterobacteriaceae</taxon>
        <taxon>Enterobacter</taxon>
        <taxon>Enterobacter cloacae complex</taxon>
    </lineage>
</organism>
<dbReference type="Pfam" id="PF02894">
    <property type="entry name" value="GFO_IDH_MocA_C"/>
    <property type="match status" value="1"/>
</dbReference>